<organism evidence="3 4">
    <name type="scientific">Variovorax guangxiensis</name>
    <dbReference type="NCBI Taxonomy" id="1775474"/>
    <lineage>
        <taxon>Bacteria</taxon>
        <taxon>Pseudomonadati</taxon>
        <taxon>Pseudomonadota</taxon>
        <taxon>Betaproteobacteria</taxon>
        <taxon>Burkholderiales</taxon>
        <taxon>Comamonadaceae</taxon>
        <taxon>Variovorax</taxon>
    </lineage>
</organism>
<feature type="compositionally biased region" description="Basic and acidic residues" evidence="1">
    <location>
        <begin position="14"/>
        <end position="26"/>
    </location>
</feature>
<proteinExistence type="predicted"/>
<name>A0A3S0X6A7_9BURK</name>
<dbReference type="Proteomes" id="UP000281118">
    <property type="component" value="Unassembled WGS sequence"/>
</dbReference>
<dbReference type="PANTHER" id="PTHR35023">
    <property type="entry name" value="CHELATASE-RELATED"/>
    <property type="match status" value="1"/>
</dbReference>
<dbReference type="SUPFAM" id="SSF53300">
    <property type="entry name" value="vWA-like"/>
    <property type="match status" value="1"/>
</dbReference>
<dbReference type="PANTHER" id="PTHR35023:SF1">
    <property type="entry name" value="MG-PROTOPORPHYRIN IX CHELATASE"/>
    <property type="match status" value="1"/>
</dbReference>
<evidence type="ECO:0000259" key="2">
    <source>
        <dbReference type="Pfam" id="PF13519"/>
    </source>
</evidence>
<evidence type="ECO:0000313" key="3">
    <source>
        <dbReference type="EMBL" id="RUR65682.1"/>
    </source>
</evidence>
<dbReference type="InterPro" id="IPR052989">
    <property type="entry name" value="Mg-chelatase_DI-like"/>
</dbReference>
<protein>
    <submittedName>
        <fullName evidence="3">VWA domain-containing protein</fullName>
    </submittedName>
</protein>
<feature type="region of interest" description="Disordered" evidence="1">
    <location>
        <begin position="1"/>
        <end position="38"/>
    </location>
</feature>
<sequence>MSLRHAAPPAGARQGDRRQGPQRDAWHGPAKQGPAFDWPRTFAARGADRLRAGHLRHRPQEARSGVLHCFLLDCSASMRNDGNLARAKGLLLALMQEAYQRRDHVALLCFAGDVVELRLPPRRASAWNDDWIAPIAAGGGTPLALGVRRADQLLAKSGTRQNWLWLLTDGRSSESPERPGSADVVCVVDFEAARLPLHRARQLAENWDARYLAADGA</sequence>
<accession>A0A3S0X6A7</accession>
<dbReference type="AlphaFoldDB" id="A0A3S0X6A7"/>
<dbReference type="EMBL" id="RXFT01000001">
    <property type="protein sequence ID" value="RUR65682.1"/>
    <property type="molecule type" value="Genomic_DNA"/>
</dbReference>
<comment type="caution">
    <text evidence="3">The sequence shown here is derived from an EMBL/GenBank/DDBJ whole genome shotgun (WGS) entry which is preliminary data.</text>
</comment>
<dbReference type="Pfam" id="PF13519">
    <property type="entry name" value="VWA_2"/>
    <property type="match status" value="1"/>
</dbReference>
<evidence type="ECO:0000313" key="4">
    <source>
        <dbReference type="Proteomes" id="UP000281118"/>
    </source>
</evidence>
<gene>
    <name evidence="3" type="ORF">EJP67_01275</name>
</gene>
<evidence type="ECO:0000256" key="1">
    <source>
        <dbReference type="SAM" id="MobiDB-lite"/>
    </source>
</evidence>
<reference evidence="3 4" key="1">
    <citation type="submission" date="2018-12" db="EMBL/GenBank/DDBJ databases">
        <title>The genome sequences of Variovorax guangxiensis DSM 27352.</title>
        <authorList>
            <person name="Gao J."/>
            <person name="Sun J."/>
        </authorList>
    </citation>
    <scope>NUCLEOTIDE SEQUENCE [LARGE SCALE GENOMIC DNA]</scope>
    <source>
        <strain evidence="3 4">DSM 27352</strain>
    </source>
</reference>
<feature type="domain" description="VWFA" evidence="2">
    <location>
        <begin position="70"/>
        <end position="170"/>
    </location>
</feature>
<dbReference type="Gene3D" id="3.40.50.410">
    <property type="entry name" value="von Willebrand factor, type A domain"/>
    <property type="match status" value="1"/>
</dbReference>
<dbReference type="InterPro" id="IPR036465">
    <property type="entry name" value="vWFA_dom_sf"/>
</dbReference>
<dbReference type="OrthoDB" id="5793213at2"/>
<dbReference type="InterPro" id="IPR002035">
    <property type="entry name" value="VWF_A"/>
</dbReference>